<dbReference type="Proteomes" id="UP001589738">
    <property type="component" value="Unassembled WGS sequence"/>
</dbReference>
<dbReference type="EMBL" id="JBHLUU010000106">
    <property type="protein sequence ID" value="MFC0476539.1"/>
    <property type="molecule type" value="Genomic_DNA"/>
</dbReference>
<gene>
    <name evidence="1" type="ORF">ACFFHF_15115</name>
</gene>
<keyword evidence="2" id="KW-1185">Reference proteome</keyword>
<accession>A0ABV6KT86</accession>
<dbReference type="InterPro" id="IPR019723">
    <property type="entry name" value="Uncharacterised_YfmQ"/>
</dbReference>
<protein>
    <submittedName>
        <fullName evidence="1">YfmQ family protein</fullName>
    </submittedName>
</protein>
<dbReference type="RefSeq" id="WP_160547923.1">
    <property type="nucleotide sequence ID" value="NZ_JBHLUU010000106.1"/>
</dbReference>
<evidence type="ECO:0000313" key="1">
    <source>
        <dbReference type="EMBL" id="MFC0476539.1"/>
    </source>
</evidence>
<sequence>MVWTILFLILISLVKVLPTVLPLGAVEWIMSKFATHAKLDDQKVSVTIDNFSLDHEEKMVFIKYFNEAIFMEKYYIYPGTEQSFLPPEKNGKHIIIDAKMGNIDVRLYLYNERNSIDVVKQFKKKVIVYNIHSENLQEYFIAKGERVI</sequence>
<comment type="caution">
    <text evidence="1">The sequence shown here is derived from an EMBL/GenBank/DDBJ whole genome shotgun (WGS) entry which is preliminary data.</text>
</comment>
<reference evidence="1 2" key="1">
    <citation type="submission" date="2024-09" db="EMBL/GenBank/DDBJ databases">
        <authorList>
            <person name="Sun Q."/>
            <person name="Mori K."/>
        </authorList>
    </citation>
    <scope>NUCLEOTIDE SEQUENCE [LARGE SCALE GENOMIC DNA]</scope>
    <source>
        <strain evidence="1 2">CGMCC 1.9126</strain>
    </source>
</reference>
<evidence type="ECO:0000313" key="2">
    <source>
        <dbReference type="Proteomes" id="UP001589738"/>
    </source>
</evidence>
<name>A0ABV6KT86_9BACI</name>
<proteinExistence type="predicted"/>
<organism evidence="1 2">
    <name type="scientific">Robertmurraya beringensis</name>
    <dbReference type="NCBI Taxonomy" id="641660"/>
    <lineage>
        <taxon>Bacteria</taxon>
        <taxon>Bacillati</taxon>
        <taxon>Bacillota</taxon>
        <taxon>Bacilli</taxon>
        <taxon>Bacillales</taxon>
        <taxon>Bacillaceae</taxon>
        <taxon>Robertmurraya</taxon>
    </lineage>
</organism>
<dbReference type="Pfam" id="PF10787">
    <property type="entry name" value="YfmQ"/>
    <property type="match status" value="1"/>
</dbReference>